<gene>
    <name evidence="2" type="ORF">T440DRAFT_48294</name>
</gene>
<evidence type="ECO:0000256" key="1">
    <source>
        <dbReference type="SAM" id="MobiDB-lite"/>
    </source>
</evidence>
<sequence>MNNRPPPLPPRPQTQSTARSSAVSRFYRPATPPTNIPASQASEYIYYDKCTGRVALGVFWFKNNVAPNFLVCGTCFERHIRYTPLAATFTGRLERRTESGVCMFDVPRVQDTLWPPENRSGSLAKIHAYMIERSKLPRCRGMAGLNGADARACGMKWYTFAQDAIPEFLACQACLEERIVGTRFQNMFTPRSTLQGDADQWSCDLAVPYIKRLVKWAANSGDWSAMIQGIKRRLYITACPSGSPVKASTRTWHRPEAWPHASVCDSCYLDHVALTNIDQEFIDMPVPFGQRQSEWTCDLAGLPAQEATEMAVARKDTTLLHRFFKVITTHPACTPKGIVGGKWYTLKGGCQNFDICAICYTGLIETYYLDNEFQMRTDVRSDQLLGCDFCPGMGRSMQYLNKFAESLLSPRFEIFTSYVRRTAQITPCQGTERVKNSAWWKLEGTQNFVACQDCHENVVRDTRCSDMFTMVGVVEGGVLCCMYSANMRQRYNNLCAADSPNARVNFVAYANHRQSVYSQTVPVMQNLLAQARIKLSQQRMNNINSSFYQNLDRTVGNANGIHFGPEPAYKTVWESSTTGYRYNTAFGIDAENYAAKGRAAAQGVYGNTTQIRMLEIAWKEVE</sequence>
<organism evidence="2 3">
    <name type="scientific">Plenodomus tracheiphilus IPT5</name>
    <dbReference type="NCBI Taxonomy" id="1408161"/>
    <lineage>
        <taxon>Eukaryota</taxon>
        <taxon>Fungi</taxon>
        <taxon>Dikarya</taxon>
        <taxon>Ascomycota</taxon>
        <taxon>Pezizomycotina</taxon>
        <taxon>Dothideomycetes</taxon>
        <taxon>Pleosporomycetidae</taxon>
        <taxon>Pleosporales</taxon>
        <taxon>Pleosporineae</taxon>
        <taxon>Leptosphaeriaceae</taxon>
        <taxon>Plenodomus</taxon>
    </lineage>
</organism>
<feature type="compositionally biased region" description="Pro residues" evidence="1">
    <location>
        <begin position="1"/>
        <end position="12"/>
    </location>
</feature>
<dbReference type="OrthoDB" id="5324692at2759"/>
<evidence type="ECO:0000313" key="2">
    <source>
        <dbReference type="EMBL" id="KAF2851964.1"/>
    </source>
</evidence>
<evidence type="ECO:0008006" key="4">
    <source>
        <dbReference type="Google" id="ProtNLM"/>
    </source>
</evidence>
<keyword evidence="3" id="KW-1185">Reference proteome</keyword>
<feature type="region of interest" description="Disordered" evidence="1">
    <location>
        <begin position="1"/>
        <end position="34"/>
    </location>
</feature>
<dbReference type="Proteomes" id="UP000799423">
    <property type="component" value="Unassembled WGS sequence"/>
</dbReference>
<dbReference type="EMBL" id="MU006300">
    <property type="protein sequence ID" value="KAF2851964.1"/>
    <property type="molecule type" value="Genomic_DNA"/>
</dbReference>
<protein>
    <recommendedName>
        <fullName evidence="4">Integral membrane protein</fullName>
    </recommendedName>
</protein>
<feature type="compositionally biased region" description="Polar residues" evidence="1">
    <location>
        <begin position="13"/>
        <end position="23"/>
    </location>
</feature>
<proteinExistence type="predicted"/>
<accession>A0A6A7B989</accession>
<reference evidence="2" key="1">
    <citation type="submission" date="2020-01" db="EMBL/GenBank/DDBJ databases">
        <authorList>
            <consortium name="DOE Joint Genome Institute"/>
            <person name="Haridas S."/>
            <person name="Albert R."/>
            <person name="Binder M."/>
            <person name="Bloem J."/>
            <person name="Labutti K."/>
            <person name="Salamov A."/>
            <person name="Andreopoulos B."/>
            <person name="Baker S.E."/>
            <person name="Barry K."/>
            <person name="Bills G."/>
            <person name="Bluhm B.H."/>
            <person name="Cannon C."/>
            <person name="Castanera R."/>
            <person name="Culley D.E."/>
            <person name="Daum C."/>
            <person name="Ezra D."/>
            <person name="Gonzalez J.B."/>
            <person name="Henrissat B."/>
            <person name="Kuo A."/>
            <person name="Liang C."/>
            <person name="Lipzen A."/>
            <person name="Lutzoni F."/>
            <person name="Magnuson J."/>
            <person name="Mondo S."/>
            <person name="Nolan M."/>
            <person name="Ohm R."/>
            <person name="Pangilinan J."/>
            <person name="Park H.-J."/>
            <person name="Ramirez L."/>
            <person name="Alfaro M."/>
            <person name="Sun H."/>
            <person name="Tritt A."/>
            <person name="Yoshinaga Y."/>
            <person name="Zwiers L.-H."/>
            <person name="Turgeon B.G."/>
            <person name="Goodwin S.B."/>
            <person name="Spatafora J.W."/>
            <person name="Crous P.W."/>
            <person name="Grigoriev I.V."/>
        </authorList>
    </citation>
    <scope>NUCLEOTIDE SEQUENCE</scope>
    <source>
        <strain evidence="2">IPT5</strain>
    </source>
</reference>
<evidence type="ECO:0000313" key="3">
    <source>
        <dbReference type="Proteomes" id="UP000799423"/>
    </source>
</evidence>
<dbReference type="AlphaFoldDB" id="A0A6A7B989"/>
<name>A0A6A7B989_9PLEO</name>